<evidence type="ECO:0000259" key="6">
    <source>
        <dbReference type="PROSITE" id="PS51898"/>
    </source>
</evidence>
<evidence type="ECO:0000256" key="3">
    <source>
        <dbReference type="ARBA" id="ARBA00023125"/>
    </source>
</evidence>
<dbReference type="Pfam" id="PF13495">
    <property type="entry name" value="Phage_int_SAM_4"/>
    <property type="match status" value="1"/>
</dbReference>
<dbReference type="Gene3D" id="1.10.150.130">
    <property type="match status" value="1"/>
</dbReference>
<dbReference type="SUPFAM" id="SSF56349">
    <property type="entry name" value="DNA breaking-rejoining enzymes"/>
    <property type="match status" value="1"/>
</dbReference>
<dbReference type="PROSITE" id="PS51898">
    <property type="entry name" value="TYR_RECOMBINASE"/>
    <property type="match status" value="1"/>
</dbReference>
<comment type="caution">
    <text evidence="8">The sequence shown here is derived from an EMBL/GenBank/DDBJ whole genome shotgun (WGS) entry which is preliminary data.</text>
</comment>
<keyword evidence="3 5" id="KW-0238">DNA-binding</keyword>
<feature type="domain" description="Tyr recombinase" evidence="6">
    <location>
        <begin position="101"/>
        <end position="280"/>
    </location>
</feature>
<evidence type="ECO:0000259" key="7">
    <source>
        <dbReference type="PROSITE" id="PS51900"/>
    </source>
</evidence>
<organism evidence="8 9">
    <name type="scientific">Mesobacillus maritimus</name>
    <dbReference type="NCBI Taxonomy" id="1643336"/>
    <lineage>
        <taxon>Bacteria</taxon>
        <taxon>Bacillati</taxon>
        <taxon>Bacillota</taxon>
        <taxon>Bacilli</taxon>
        <taxon>Bacillales</taxon>
        <taxon>Bacillaceae</taxon>
        <taxon>Mesobacillus</taxon>
    </lineage>
</organism>
<dbReference type="PANTHER" id="PTHR30349">
    <property type="entry name" value="PHAGE INTEGRASE-RELATED"/>
    <property type="match status" value="1"/>
</dbReference>
<keyword evidence="4" id="KW-0233">DNA recombination</keyword>
<dbReference type="InterPro" id="IPR002104">
    <property type="entry name" value="Integrase_catalytic"/>
</dbReference>
<reference evidence="8 9" key="1">
    <citation type="submission" date="2020-07" db="EMBL/GenBank/DDBJ databases">
        <title>Fungal Genomes of the International Space Station.</title>
        <authorList>
            <person name="Seuylemezian A."/>
            <person name="Singh N.K."/>
            <person name="Wood J."/>
            <person name="Venkateswaran K."/>
        </authorList>
    </citation>
    <scope>NUCLEOTIDE SEQUENCE [LARGE SCALE GENOMIC DNA]</scope>
    <source>
        <strain evidence="8 9">PL-B2</strain>
    </source>
</reference>
<dbReference type="InterPro" id="IPR050090">
    <property type="entry name" value="Tyrosine_recombinase_XerCD"/>
</dbReference>
<keyword evidence="2" id="KW-0229">DNA integration</keyword>
<evidence type="ECO:0000256" key="5">
    <source>
        <dbReference type="PROSITE-ProRule" id="PRU01248"/>
    </source>
</evidence>
<gene>
    <name evidence="8" type="ORF">H0185_20900</name>
</gene>
<dbReference type="InterPro" id="IPR013762">
    <property type="entry name" value="Integrase-like_cat_sf"/>
</dbReference>
<evidence type="ECO:0000256" key="1">
    <source>
        <dbReference type="ARBA" id="ARBA00008857"/>
    </source>
</evidence>
<dbReference type="Proteomes" id="UP000769780">
    <property type="component" value="Unassembled WGS sequence"/>
</dbReference>
<dbReference type="Pfam" id="PF00589">
    <property type="entry name" value="Phage_integrase"/>
    <property type="match status" value="1"/>
</dbReference>
<dbReference type="InterPro" id="IPR010998">
    <property type="entry name" value="Integrase_recombinase_N"/>
</dbReference>
<dbReference type="PANTHER" id="PTHR30349:SF64">
    <property type="entry name" value="PROPHAGE INTEGRASE INTD-RELATED"/>
    <property type="match status" value="1"/>
</dbReference>
<protein>
    <submittedName>
        <fullName evidence="8">Site-specific integrase</fullName>
    </submittedName>
</protein>
<dbReference type="EMBL" id="JACWFH010000033">
    <property type="protein sequence ID" value="MBY0099228.1"/>
    <property type="molecule type" value="Genomic_DNA"/>
</dbReference>
<keyword evidence="9" id="KW-1185">Reference proteome</keyword>
<sequence>MNQYDQKVNLYFELKNTPESSRESYGRRIRSFISFMNEQNRPTDGTTLEDIQDYILLLKNVRGLSAGTINNYISSVRFFYTYVLEKEWNPMKIPRMRRPQSFPVIPSRDEILNLINAIQNKKHKAIFSLLYGSGLRVSEVANLKIGDICSKTMRVRVANAKHNTNRYTILSKESLLVLRDYFRTEFANKNYLSSDWLFPGVKDNQHIHVKTIKNTMIRLKNKLKIDSRISTHTLRHCFATHSLEDGVEPVLIQQLLGHKNFQTSAAYLHMTSKSLMGVKSPMDSGKGE</sequence>
<dbReference type="Gene3D" id="1.10.443.10">
    <property type="entry name" value="Intergrase catalytic core"/>
    <property type="match status" value="1"/>
</dbReference>
<evidence type="ECO:0000256" key="4">
    <source>
        <dbReference type="ARBA" id="ARBA00023172"/>
    </source>
</evidence>
<dbReference type="RefSeq" id="WP_221875441.1">
    <property type="nucleotide sequence ID" value="NZ_JACWFH010000033.1"/>
</dbReference>
<dbReference type="PROSITE" id="PS51900">
    <property type="entry name" value="CB"/>
    <property type="match status" value="1"/>
</dbReference>
<feature type="domain" description="Core-binding (CB)" evidence="7">
    <location>
        <begin position="2"/>
        <end position="84"/>
    </location>
</feature>
<dbReference type="InterPro" id="IPR004107">
    <property type="entry name" value="Integrase_SAM-like_N"/>
</dbReference>
<dbReference type="InterPro" id="IPR044068">
    <property type="entry name" value="CB"/>
</dbReference>
<proteinExistence type="inferred from homology"/>
<name>A0ABS7KAD2_9BACI</name>
<evidence type="ECO:0000256" key="2">
    <source>
        <dbReference type="ARBA" id="ARBA00022908"/>
    </source>
</evidence>
<evidence type="ECO:0000313" key="9">
    <source>
        <dbReference type="Proteomes" id="UP000769780"/>
    </source>
</evidence>
<dbReference type="InterPro" id="IPR011010">
    <property type="entry name" value="DNA_brk_join_enz"/>
</dbReference>
<evidence type="ECO:0000313" key="8">
    <source>
        <dbReference type="EMBL" id="MBY0099228.1"/>
    </source>
</evidence>
<comment type="similarity">
    <text evidence="1">Belongs to the 'phage' integrase family.</text>
</comment>
<accession>A0ABS7KAD2</accession>